<organism evidence="1 2">
    <name type="scientific">Dysgonomonas termitidis</name>
    <dbReference type="NCBI Taxonomy" id="1516126"/>
    <lineage>
        <taxon>Bacteria</taxon>
        <taxon>Pseudomonadati</taxon>
        <taxon>Bacteroidota</taxon>
        <taxon>Bacteroidia</taxon>
        <taxon>Bacteroidales</taxon>
        <taxon>Dysgonomonadaceae</taxon>
        <taxon>Dysgonomonas</taxon>
    </lineage>
</organism>
<protein>
    <submittedName>
        <fullName evidence="1">Uncharacterized protein</fullName>
    </submittedName>
</protein>
<reference evidence="2" key="1">
    <citation type="journal article" date="2019" name="Int. J. Syst. Evol. Microbiol.">
        <title>The Global Catalogue of Microorganisms (GCM) 10K type strain sequencing project: providing services to taxonomists for standard genome sequencing and annotation.</title>
        <authorList>
            <consortium name="The Broad Institute Genomics Platform"/>
            <consortium name="The Broad Institute Genome Sequencing Center for Infectious Disease"/>
            <person name="Wu L."/>
            <person name="Ma J."/>
        </authorList>
    </citation>
    <scope>NUCLEOTIDE SEQUENCE [LARGE SCALE GENOMIC DNA]</scope>
    <source>
        <strain evidence="2">CCUG 66188</strain>
    </source>
</reference>
<dbReference type="Proteomes" id="UP001596023">
    <property type="component" value="Unassembled WGS sequence"/>
</dbReference>
<accession>A0ABV9KUG7</accession>
<evidence type="ECO:0000313" key="2">
    <source>
        <dbReference type="Proteomes" id="UP001596023"/>
    </source>
</evidence>
<proteinExistence type="predicted"/>
<name>A0ABV9KUG7_9BACT</name>
<sequence>MTTKAQNKVSHGSFWGLLKKTANYNEAYKEDIKAAWVCQYSPDGKTESLNELYNMSRSAYFSMLNAMKKEARTTADRNDAQRKKLFFLIRQFFKHAGYEYDAAKGKKIACKACGVQRLNDAPEHKLIAAIKAFENNEAGAWVSSVLNKAAEGV</sequence>
<dbReference type="RefSeq" id="WP_379994897.1">
    <property type="nucleotide sequence ID" value="NZ_JBHSGN010000058.1"/>
</dbReference>
<evidence type="ECO:0000313" key="1">
    <source>
        <dbReference type="EMBL" id="MFC4673532.1"/>
    </source>
</evidence>
<dbReference type="EMBL" id="JBHSGN010000058">
    <property type="protein sequence ID" value="MFC4673532.1"/>
    <property type="molecule type" value="Genomic_DNA"/>
</dbReference>
<comment type="caution">
    <text evidence="1">The sequence shown here is derived from an EMBL/GenBank/DDBJ whole genome shotgun (WGS) entry which is preliminary data.</text>
</comment>
<gene>
    <name evidence="1" type="ORF">ACFO6W_07495</name>
</gene>
<keyword evidence="2" id="KW-1185">Reference proteome</keyword>